<accession>A0A3L8DGL1</accession>
<organism evidence="2 3">
    <name type="scientific">Ooceraea biroi</name>
    <name type="common">Clonal raider ant</name>
    <name type="synonym">Cerapachys biroi</name>
    <dbReference type="NCBI Taxonomy" id="2015173"/>
    <lineage>
        <taxon>Eukaryota</taxon>
        <taxon>Metazoa</taxon>
        <taxon>Ecdysozoa</taxon>
        <taxon>Arthropoda</taxon>
        <taxon>Hexapoda</taxon>
        <taxon>Insecta</taxon>
        <taxon>Pterygota</taxon>
        <taxon>Neoptera</taxon>
        <taxon>Endopterygota</taxon>
        <taxon>Hymenoptera</taxon>
        <taxon>Apocrita</taxon>
        <taxon>Aculeata</taxon>
        <taxon>Formicoidea</taxon>
        <taxon>Formicidae</taxon>
        <taxon>Dorylinae</taxon>
        <taxon>Ooceraea</taxon>
    </lineage>
</organism>
<evidence type="ECO:0000313" key="3">
    <source>
        <dbReference type="Proteomes" id="UP000279307"/>
    </source>
</evidence>
<dbReference type="PANTHER" id="PTHR36159:SF1">
    <property type="entry name" value="RETROVIRUS-RELATED POL POLYPROTEIN FROM TRANSPOSON 412-LIKE PROTEIN"/>
    <property type="match status" value="1"/>
</dbReference>
<dbReference type="Pfam" id="PF21738">
    <property type="entry name" value="DJR-like_dom"/>
    <property type="match status" value="1"/>
</dbReference>
<dbReference type="PANTHER" id="PTHR36159">
    <property type="entry name" value="PROTEIN CBG23766"/>
    <property type="match status" value="1"/>
</dbReference>
<evidence type="ECO:0000259" key="1">
    <source>
        <dbReference type="Pfam" id="PF21738"/>
    </source>
</evidence>
<dbReference type="InterPro" id="IPR043502">
    <property type="entry name" value="DNA/RNA_pol_sf"/>
</dbReference>
<dbReference type="GO" id="GO:0071897">
    <property type="term" value="P:DNA biosynthetic process"/>
    <property type="evidence" value="ECO:0007669"/>
    <property type="project" value="UniProtKB-ARBA"/>
</dbReference>
<sequence length="772" mass="89801">MFAQAMCQPLPYADFRWVDNISNFNVNAVTPDSPKGYVLEVDLEYPRHLHDAHANLPFCPTRDKPPGKRQDKLLATLYDKKRAAAKNDFEKNLYKLMNNAVFGKTMENVRNHIDVKLLTKWNGRYGAEAMIAKPNFHSRSVFSENLVAIEMRKLEVKFNKPIYVGMCILDISKSCKEYYFSGIIIVFWFMMPHHSKKKRSRSRSSDDRRHKRQREELNLIQRRLDNLTQVMETLVHVQPEQKLHDHFTDVAIDDAQVIEVEDSISRSRDSNIEVERNIQHSTNDIPEESTLRDNVLKVLGVDLNESKFKEVKYHPELLDAWSKWIKQGLPAKNKQELLELYNRKGDLYTKAPKVNLEIIPLLSDIAKKRDQHFLETQNCVGTALAALGAAVSMLIDPPEDGLNEDTFMDYLSHAGQVLTDVFYQQSVARKSFITPQLNKNIKPTVDAMISDEWLYSNNLKDKVKDAKEIEKACAEIKDKPQKKSFLKFNRRNLKYPPAMYRQQQDLYTLPCESFLYIEGKLTIKKPAANKRVVLENNSVAFMFDEIRYELNEGHFNFCVPLSMLLGFCEDYRRVVINARHELILIRSRNDNNCLRGDAEIQPEIELLRSTTKHSWTVKATTQLEKPRYVIFALQTGRKNNITRSITRFDDCKLTNVKLYLNSEFYPYDDLNLDFGKKRYAILYDMYARFYKSYYGGNHDEVLLPIDKFGFCGPFVIIDCSRQSESVKTATVDVRLEFDCMEDIPANTTAYFLIIHDRVVEYSPLTNVVRRIT</sequence>
<name>A0A3L8DGL1_OOCBI</name>
<feature type="domain" description="Double jelly roll-like" evidence="1">
    <location>
        <begin position="606"/>
        <end position="759"/>
    </location>
</feature>
<evidence type="ECO:0000313" key="2">
    <source>
        <dbReference type="EMBL" id="RLU19585.1"/>
    </source>
</evidence>
<dbReference type="SUPFAM" id="SSF56672">
    <property type="entry name" value="DNA/RNA polymerases"/>
    <property type="match status" value="1"/>
</dbReference>
<dbReference type="AlphaFoldDB" id="A0A3L8DGL1"/>
<dbReference type="Proteomes" id="UP000279307">
    <property type="component" value="Chromosome 8"/>
</dbReference>
<proteinExistence type="predicted"/>
<gene>
    <name evidence="2" type="ORF">DMN91_008142</name>
</gene>
<dbReference type="InterPro" id="IPR049512">
    <property type="entry name" value="DJR-like_dom"/>
</dbReference>
<protein>
    <recommendedName>
        <fullName evidence="1">Double jelly roll-like domain-containing protein</fullName>
    </recommendedName>
</protein>
<dbReference type="OrthoDB" id="7691951at2759"/>
<comment type="caution">
    <text evidence="2">The sequence shown here is derived from an EMBL/GenBank/DDBJ whole genome shotgun (WGS) entry which is preliminary data.</text>
</comment>
<reference evidence="2 3" key="1">
    <citation type="journal article" date="2018" name="Genome Res.">
        <title>The genomic architecture and molecular evolution of ant odorant receptors.</title>
        <authorList>
            <person name="McKenzie S.K."/>
            <person name="Kronauer D.J.C."/>
        </authorList>
    </citation>
    <scope>NUCLEOTIDE SEQUENCE [LARGE SCALE GENOMIC DNA]</scope>
    <source>
        <strain evidence="2">Clonal line C1</strain>
    </source>
</reference>
<dbReference type="EMBL" id="QOIP01000008">
    <property type="protein sequence ID" value="RLU19585.1"/>
    <property type="molecule type" value="Genomic_DNA"/>
</dbReference>